<keyword evidence="1" id="KW-0472">Membrane</keyword>
<dbReference type="InterPro" id="IPR000477">
    <property type="entry name" value="RT_dom"/>
</dbReference>
<dbReference type="InterPro" id="IPR043502">
    <property type="entry name" value="DNA/RNA_pol_sf"/>
</dbReference>
<gene>
    <name evidence="3" type="primary">RTase_73</name>
    <name evidence="3" type="ORF">g.90866</name>
</gene>
<proteinExistence type="predicted"/>
<feature type="transmembrane region" description="Helical" evidence="1">
    <location>
        <begin position="472"/>
        <end position="494"/>
    </location>
</feature>
<keyword evidence="3" id="KW-0695">RNA-directed DNA polymerase</keyword>
<accession>A0A146L463</accession>
<keyword evidence="3" id="KW-0548">Nucleotidyltransferase</keyword>
<keyword evidence="1" id="KW-1133">Transmembrane helix</keyword>
<dbReference type="Pfam" id="PF00078">
    <property type="entry name" value="RVT_1"/>
    <property type="match status" value="1"/>
</dbReference>
<feature type="transmembrane region" description="Helical" evidence="1">
    <location>
        <begin position="419"/>
        <end position="440"/>
    </location>
</feature>
<dbReference type="SUPFAM" id="SSF56672">
    <property type="entry name" value="DNA/RNA polymerases"/>
    <property type="match status" value="1"/>
</dbReference>
<dbReference type="AlphaFoldDB" id="A0A146L463"/>
<organism evidence="3">
    <name type="scientific">Lygus hesperus</name>
    <name type="common">Western plant bug</name>
    <dbReference type="NCBI Taxonomy" id="30085"/>
    <lineage>
        <taxon>Eukaryota</taxon>
        <taxon>Metazoa</taxon>
        <taxon>Ecdysozoa</taxon>
        <taxon>Arthropoda</taxon>
        <taxon>Hexapoda</taxon>
        <taxon>Insecta</taxon>
        <taxon>Pterygota</taxon>
        <taxon>Neoptera</taxon>
        <taxon>Paraneoptera</taxon>
        <taxon>Hemiptera</taxon>
        <taxon>Heteroptera</taxon>
        <taxon>Panheteroptera</taxon>
        <taxon>Cimicomorpha</taxon>
        <taxon>Miridae</taxon>
        <taxon>Mirini</taxon>
        <taxon>Lygus</taxon>
    </lineage>
</organism>
<dbReference type="PROSITE" id="PS50878">
    <property type="entry name" value="RT_POL"/>
    <property type="match status" value="1"/>
</dbReference>
<keyword evidence="3" id="KW-0808">Transferase</keyword>
<keyword evidence="1" id="KW-0812">Transmembrane</keyword>
<sequence length="771" mass="86365">MVFEYIQFFNVGQCNHLANASGNVIDLLLTDLNHIMVESSEPLVGVDRAHPPFQFNVTVPMYSKSSHSSRRYLNNFKRGDYEGMNQFLLTCNWDICSSLPLEDAVDGFYGVLADAISRFVPKTTVVDYSFPKWFSKQLISLIRLKNYAKARHRSTGLDSDYDAYSKIRAECKALSRSLHAAHVDSVQRSIHDDVKVFWNYINYRDGSNDLPQTMHLHGSSAHDPQAISELFACHFSSVFVNESIEAIRPPLDVVSLGALGVSEASVAGALTGLDRSKGMGPDGIPPVLLKSCSSGLARPLATLFNRSLSCGVFPTRWKLSYITPIHKSGDKSDIEQFRPICSISTIPKILEKLIVEQMTPLFSAYIAPEQHGFTRGRSTTSNLLEFQEYTLRAFEAGHQVDVISTDFSKAFDRLPHTTILSVLSSLGVFGCLLDWMASYLGDRTMMVRLKNVTSMPFPATSGVPQGSHLGPLLFLLVINSVCTVLGGVEFLLFADDLKLYRTIESLSDCAVLQHSLDSLLQWCPSNSLALNPSKCSVMSFHRSLVPYTHDYRIGGGSLRRVTSLRDLGVLLDFQLSFSDHISAISSRAMRVLGFIKRNTREFDYVPAIVTLYKALVVPILEYASVVWSPYYRCHIEQIERVHRRFLRYVAFKLKIPQEMVNYGELNGRCNMLNPGSRRYLADMMFFLKLVVGMIDSPALLGKVNFVVPRLGSRSGNLFWIPFSATNYLYHRPLCRLPRELNSAIEKCPDIDIFTQSPMVVKNRLMGIGGIG</sequence>
<evidence type="ECO:0000256" key="1">
    <source>
        <dbReference type="SAM" id="Phobius"/>
    </source>
</evidence>
<dbReference type="GO" id="GO:0003964">
    <property type="term" value="F:RNA-directed DNA polymerase activity"/>
    <property type="evidence" value="ECO:0007669"/>
    <property type="project" value="UniProtKB-KW"/>
</dbReference>
<dbReference type="EMBL" id="GDHC01015308">
    <property type="protein sequence ID" value="JAQ03321.1"/>
    <property type="molecule type" value="Transcribed_RNA"/>
</dbReference>
<protein>
    <submittedName>
        <fullName evidence="3">Putative RNA-directed DNA polymerase from transposon BS</fullName>
    </submittedName>
</protein>
<evidence type="ECO:0000313" key="3">
    <source>
        <dbReference type="EMBL" id="JAQ03321.1"/>
    </source>
</evidence>
<dbReference type="CDD" id="cd01650">
    <property type="entry name" value="RT_nLTR_like"/>
    <property type="match status" value="1"/>
</dbReference>
<evidence type="ECO:0000259" key="2">
    <source>
        <dbReference type="PROSITE" id="PS50878"/>
    </source>
</evidence>
<dbReference type="PANTHER" id="PTHR33332">
    <property type="entry name" value="REVERSE TRANSCRIPTASE DOMAIN-CONTAINING PROTEIN"/>
    <property type="match status" value="1"/>
</dbReference>
<name>A0A146L463_LYGHE</name>
<reference evidence="3" key="1">
    <citation type="journal article" date="2016" name="Gigascience">
        <title>De novo construction of an expanded transcriptome assembly for the western tarnished plant bug, Lygus hesperus.</title>
        <authorList>
            <person name="Tassone E.E."/>
            <person name="Geib S.M."/>
            <person name="Hall B."/>
            <person name="Fabrick J.A."/>
            <person name="Brent C.S."/>
            <person name="Hull J.J."/>
        </authorList>
    </citation>
    <scope>NUCLEOTIDE SEQUENCE</scope>
</reference>
<feature type="domain" description="Reverse transcriptase" evidence="2">
    <location>
        <begin position="306"/>
        <end position="571"/>
    </location>
</feature>